<gene>
    <name evidence="2" type="ORF">DY000_02054068</name>
</gene>
<evidence type="ECO:0000256" key="1">
    <source>
        <dbReference type="SAM" id="MobiDB-lite"/>
    </source>
</evidence>
<feature type="compositionally biased region" description="Basic and acidic residues" evidence="1">
    <location>
        <begin position="235"/>
        <end position="262"/>
    </location>
</feature>
<feature type="region of interest" description="Disordered" evidence="1">
    <location>
        <begin position="232"/>
        <end position="362"/>
    </location>
</feature>
<dbReference type="Proteomes" id="UP000266723">
    <property type="component" value="Unassembled WGS sequence"/>
</dbReference>
<evidence type="ECO:0008006" key="4">
    <source>
        <dbReference type="Google" id="ProtNLM"/>
    </source>
</evidence>
<name>A0ABQ7AHT7_BRACR</name>
<evidence type="ECO:0000313" key="3">
    <source>
        <dbReference type="Proteomes" id="UP000266723"/>
    </source>
</evidence>
<evidence type="ECO:0000313" key="2">
    <source>
        <dbReference type="EMBL" id="KAF3497158.1"/>
    </source>
</evidence>
<sequence>MKHRSSESVELEEEMEGACSRWIKGALESCGLWSSHGKGKPFMEVATEEGQTRGLKLEDEVVLGNTTKSEIEATLGMSEHVRVVADKRVIRGLRQRKDECYQLVGRLRDVWSELDVVKAHTSNPRCSQERRKQDVIFSFLMEEICELVEHTCDVWELNMKPDRWKGGTSFKKGRLRKLSKKWLMKRRAWRKDSESEHLGDSMSVILKRIKDICKQMVIGECSYSAYMGESVEDGVSTRRQETKGGEDPITKKEWDEFVKREPSNQAGEAGGTTPLDHERGNGSESGEQEQNQEDSGQHDHEETQEVENVAQSSGDEQGESTGTEESKAQSGGNDQGEPTGLREEAQDNVQAENQVETLRRSTRIKRDPSNWVNTRVYYNAQAVEHPSQAFDASVGCVVAGGKVFVVQLLSFGSWASGARPSRSLDEEGAVWIRSDHSWKGKAPLQPVQACEASQPSISKGVPTCPLTSHAYGFRNPLCSSLISSYITCI</sequence>
<protein>
    <recommendedName>
        <fullName evidence="4">DUF4283 domain-containing protein</fullName>
    </recommendedName>
</protein>
<comment type="caution">
    <text evidence="2">The sequence shown here is derived from an EMBL/GenBank/DDBJ whole genome shotgun (WGS) entry which is preliminary data.</text>
</comment>
<feature type="compositionally biased region" description="Polar residues" evidence="1">
    <location>
        <begin position="347"/>
        <end position="356"/>
    </location>
</feature>
<proteinExistence type="predicted"/>
<dbReference type="EMBL" id="QGKV02002055">
    <property type="protein sequence ID" value="KAF3497158.1"/>
    <property type="molecule type" value="Genomic_DNA"/>
</dbReference>
<reference evidence="2 3" key="1">
    <citation type="journal article" date="2020" name="BMC Genomics">
        <title>Intraspecific diversification of the crop wild relative Brassica cretica Lam. using demographic model selection.</title>
        <authorList>
            <person name="Kioukis A."/>
            <person name="Michalopoulou V.A."/>
            <person name="Briers L."/>
            <person name="Pirintsos S."/>
            <person name="Studholme D.J."/>
            <person name="Pavlidis P."/>
            <person name="Sarris P.F."/>
        </authorList>
    </citation>
    <scope>NUCLEOTIDE SEQUENCE [LARGE SCALE GENOMIC DNA]</scope>
    <source>
        <strain evidence="3">cv. PFS-1207/04</strain>
    </source>
</reference>
<accession>A0ABQ7AHT7</accession>
<feature type="compositionally biased region" description="Polar residues" evidence="1">
    <location>
        <begin position="309"/>
        <end position="332"/>
    </location>
</feature>
<organism evidence="2 3">
    <name type="scientific">Brassica cretica</name>
    <name type="common">Mustard</name>
    <dbReference type="NCBI Taxonomy" id="69181"/>
    <lineage>
        <taxon>Eukaryota</taxon>
        <taxon>Viridiplantae</taxon>
        <taxon>Streptophyta</taxon>
        <taxon>Embryophyta</taxon>
        <taxon>Tracheophyta</taxon>
        <taxon>Spermatophyta</taxon>
        <taxon>Magnoliopsida</taxon>
        <taxon>eudicotyledons</taxon>
        <taxon>Gunneridae</taxon>
        <taxon>Pentapetalae</taxon>
        <taxon>rosids</taxon>
        <taxon>malvids</taxon>
        <taxon>Brassicales</taxon>
        <taxon>Brassicaceae</taxon>
        <taxon>Brassiceae</taxon>
        <taxon>Brassica</taxon>
    </lineage>
</organism>
<keyword evidence="3" id="KW-1185">Reference proteome</keyword>